<dbReference type="OrthoDB" id="7062869at2"/>
<keyword evidence="3" id="KW-0223">Dioxygenase</keyword>
<dbReference type="AlphaFoldDB" id="A0A1R1JNX4"/>
<dbReference type="PANTHER" id="PTHR41534">
    <property type="entry name" value="BLR3401 PROTEIN"/>
    <property type="match status" value="1"/>
</dbReference>
<accession>A0A1R1JNX4</accession>
<comment type="caution">
    <text evidence="3">The sequence shown here is derived from an EMBL/GenBank/DDBJ whole genome shotgun (WGS) entry which is preliminary data.</text>
</comment>
<dbReference type="SUPFAM" id="SSF54427">
    <property type="entry name" value="NTF2-like"/>
    <property type="match status" value="1"/>
</dbReference>
<dbReference type="InterPro" id="IPR000391">
    <property type="entry name" value="Rng_hydr_dOase-bsu"/>
</dbReference>
<gene>
    <name evidence="3" type="ORF">BIZ92_13385</name>
</gene>
<proteinExistence type="inferred from homology"/>
<sequence>MSLSDRDLIDFVYAEARLLDELRFEDWLDLYTEDGHYWMPLAHGQTDARLHASLMYEDKLLLRVRVERLAGQRTFSQQPKSRCHHLLQAPTVERDHPESAPEQGRHVVRTAFHYVETRQDAQTLYAGWATHHLVEQDGALRIRLKRVDLVNCDAAFGNIQLFM</sequence>
<dbReference type="EMBL" id="MJMN01000035">
    <property type="protein sequence ID" value="OMG80864.1"/>
    <property type="molecule type" value="Genomic_DNA"/>
</dbReference>
<dbReference type="Proteomes" id="UP000187251">
    <property type="component" value="Unassembled WGS sequence"/>
</dbReference>
<organism evidence="3 4">
    <name type="scientific">Alcaligenes xylosoxydans xylosoxydans</name>
    <name type="common">Achromobacter xylosoxidans</name>
    <dbReference type="NCBI Taxonomy" id="85698"/>
    <lineage>
        <taxon>Bacteria</taxon>
        <taxon>Pseudomonadati</taxon>
        <taxon>Pseudomonadota</taxon>
        <taxon>Betaproteobacteria</taxon>
        <taxon>Burkholderiales</taxon>
        <taxon>Alcaligenaceae</taxon>
        <taxon>Achromobacter</taxon>
    </lineage>
</organism>
<dbReference type="GO" id="GO:0051213">
    <property type="term" value="F:dioxygenase activity"/>
    <property type="evidence" value="ECO:0007669"/>
    <property type="project" value="UniProtKB-KW"/>
</dbReference>
<protein>
    <submittedName>
        <fullName evidence="3">Phenylpropionate dioxygenase</fullName>
    </submittedName>
</protein>
<dbReference type="Pfam" id="PF00866">
    <property type="entry name" value="Ring_hydroxyl_B"/>
    <property type="match status" value="1"/>
</dbReference>
<dbReference type="CDD" id="cd00667">
    <property type="entry name" value="ring_hydroxylating_dioxygenases_beta"/>
    <property type="match status" value="1"/>
</dbReference>
<dbReference type="InterPro" id="IPR032710">
    <property type="entry name" value="NTF2-like_dom_sf"/>
</dbReference>
<evidence type="ECO:0000313" key="3">
    <source>
        <dbReference type="EMBL" id="OMG80864.1"/>
    </source>
</evidence>
<dbReference type="PANTHER" id="PTHR41534:SF1">
    <property type="entry name" value="BLR3401 PROTEIN"/>
    <property type="match status" value="1"/>
</dbReference>
<reference evidence="3 4" key="1">
    <citation type="submission" date="2016-09" db="EMBL/GenBank/DDBJ databases">
        <title>Phylogenomics of Achromobacter.</title>
        <authorList>
            <person name="Jeukens J."/>
            <person name="Freschi L."/>
            <person name="Vincent A.T."/>
            <person name="Emond-Rheault J.-G."/>
            <person name="Kukavica-Ibrulj I."/>
            <person name="Charette S.J."/>
            <person name="Levesque R.C."/>
        </authorList>
    </citation>
    <scope>NUCLEOTIDE SEQUENCE [LARGE SCALE GENOMIC DNA]</scope>
    <source>
        <strain evidence="3 4">AUS488</strain>
    </source>
</reference>
<dbReference type="Gene3D" id="3.10.450.50">
    <property type="match status" value="1"/>
</dbReference>
<comment type="similarity">
    <text evidence="1">Belongs to the bacterial ring-hydroxylating dioxygenase beta subunit family.</text>
</comment>
<evidence type="ECO:0000256" key="1">
    <source>
        <dbReference type="ARBA" id="ARBA00009570"/>
    </source>
</evidence>
<evidence type="ECO:0000313" key="4">
    <source>
        <dbReference type="Proteomes" id="UP000187251"/>
    </source>
</evidence>
<dbReference type="RefSeq" id="WP_076414798.1">
    <property type="nucleotide sequence ID" value="NZ_AP028040.1"/>
</dbReference>
<dbReference type="GO" id="GO:0019380">
    <property type="term" value="P:3-phenylpropionate catabolic process"/>
    <property type="evidence" value="ECO:0007669"/>
    <property type="project" value="TreeGrafter"/>
</dbReference>
<evidence type="ECO:0000256" key="2">
    <source>
        <dbReference type="ARBA" id="ARBA00023002"/>
    </source>
</evidence>
<keyword evidence="2" id="KW-0560">Oxidoreductase</keyword>
<name>A0A1R1JNX4_ALCXX</name>